<gene>
    <name evidence="1" type="primary">nhaB_1</name>
    <name evidence="1" type="ORF">NCTC10418_04318</name>
</gene>
<dbReference type="AlphaFoldDB" id="A0A376KWU8"/>
<protein>
    <submittedName>
        <fullName evidence="1">Sodium/proton antiporter</fullName>
    </submittedName>
</protein>
<organism evidence="1 2">
    <name type="scientific">Escherichia coli</name>
    <dbReference type="NCBI Taxonomy" id="562"/>
    <lineage>
        <taxon>Bacteria</taxon>
        <taxon>Pseudomonadati</taxon>
        <taxon>Pseudomonadota</taxon>
        <taxon>Gammaproteobacteria</taxon>
        <taxon>Enterobacterales</taxon>
        <taxon>Enterobacteriaceae</taxon>
        <taxon>Escherichia</taxon>
    </lineage>
</organism>
<dbReference type="Proteomes" id="UP000255460">
    <property type="component" value="Unassembled WGS sequence"/>
</dbReference>
<proteinExistence type="predicted"/>
<sequence length="86" mass="9970">MEISWGRALWRNFLGQSPDWVQTRPHHFLNRKPVNFPHQPFRRGLVAGSGIYFHSGDGPEMLPAAPRWSVGYRSGIHRHDQRGTRP</sequence>
<evidence type="ECO:0000313" key="1">
    <source>
        <dbReference type="EMBL" id="STE86666.1"/>
    </source>
</evidence>
<dbReference type="EMBL" id="UFZQ01000001">
    <property type="protein sequence ID" value="STE86666.1"/>
    <property type="molecule type" value="Genomic_DNA"/>
</dbReference>
<evidence type="ECO:0000313" key="2">
    <source>
        <dbReference type="Proteomes" id="UP000255460"/>
    </source>
</evidence>
<accession>A0A376KWU8</accession>
<name>A0A376KWU8_ECOLX</name>
<reference evidence="1 2" key="1">
    <citation type="submission" date="2018-06" db="EMBL/GenBank/DDBJ databases">
        <authorList>
            <consortium name="Pathogen Informatics"/>
            <person name="Doyle S."/>
        </authorList>
    </citation>
    <scope>NUCLEOTIDE SEQUENCE [LARGE SCALE GENOMIC DNA]</scope>
    <source>
        <strain evidence="1 2">NCTC10418</strain>
    </source>
</reference>